<dbReference type="AlphaFoldDB" id="A0A133KAM6"/>
<feature type="region of interest" description="Disordered" evidence="1">
    <location>
        <begin position="1"/>
        <end position="53"/>
    </location>
</feature>
<gene>
    <name evidence="3" type="ORF">HMPREF3200_01753</name>
</gene>
<dbReference type="SUPFAM" id="SSF52540">
    <property type="entry name" value="P-loop containing nucleoside triphosphate hydrolases"/>
    <property type="match status" value="1"/>
</dbReference>
<evidence type="ECO:0000259" key="2">
    <source>
        <dbReference type="Pfam" id="PF01935"/>
    </source>
</evidence>
<proteinExistence type="predicted"/>
<dbReference type="EMBL" id="LRPM01000074">
    <property type="protein sequence ID" value="KWZ76611.1"/>
    <property type="molecule type" value="Genomic_DNA"/>
</dbReference>
<organism evidence="3 4">
    <name type="scientific">Anaerococcus tetradius</name>
    <dbReference type="NCBI Taxonomy" id="33036"/>
    <lineage>
        <taxon>Bacteria</taxon>
        <taxon>Bacillati</taxon>
        <taxon>Bacillota</taxon>
        <taxon>Tissierellia</taxon>
        <taxon>Tissierellales</taxon>
        <taxon>Peptoniphilaceae</taxon>
        <taxon>Anaerococcus</taxon>
    </lineage>
</organism>
<dbReference type="Pfam" id="PF01935">
    <property type="entry name" value="DUF87"/>
    <property type="match status" value="1"/>
</dbReference>
<dbReference type="RefSeq" id="WP_060929863.1">
    <property type="nucleotide sequence ID" value="NZ_KQ955291.1"/>
</dbReference>
<dbReference type="Gene3D" id="3.40.50.300">
    <property type="entry name" value="P-loop containing nucleotide triphosphate hydrolases"/>
    <property type="match status" value="1"/>
</dbReference>
<reference evidence="4" key="1">
    <citation type="submission" date="2016-01" db="EMBL/GenBank/DDBJ databases">
        <authorList>
            <person name="Mitreva M."/>
            <person name="Pepin K.H."/>
            <person name="Mihindukulasuriya K.A."/>
            <person name="Fulton R."/>
            <person name="Fronick C."/>
            <person name="O'Laughlin M."/>
            <person name="Miner T."/>
            <person name="Herter B."/>
            <person name="Rosa B.A."/>
            <person name="Cordes M."/>
            <person name="Tomlinson C."/>
            <person name="Wollam A."/>
            <person name="Palsikar V.B."/>
            <person name="Mardis E.R."/>
            <person name="Wilson R.K."/>
        </authorList>
    </citation>
    <scope>NUCLEOTIDE SEQUENCE [LARGE SCALE GENOMIC DNA]</scope>
    <source>
        <strain evidence="4">MJR8151</strain>
    </source>
</reference>
<feature type="compositionally biased region" description="Basic residues" evidence="1">
    <location>
        <begin position="34"/>
        <end position="53"/>
    </location>
</feature>
<dbReference type="Gene3D" id="1.10.8.730">
    <property type="match status" value="1"/>
</dbReference>
<dbReference type="Proteomes" id="UP000070383">
    <property type="component" value="Unassembled WGS sequence"/>
</dbReference>
<dbReference type="PANTHER" id="PTHR30121:SF6">
    <property type="entry name" value="SLR6007 PROTEIN"/>
    <property type="match status" value="1"/>
</dbReference>
<evidence type="ECO:0000313" key="3">
    <source>
        <dbReference type="EMBL" id="KWZ76611.1"/>
    </source>
</evidence>
<dbReference type="OrthoDB" id="9804380at2"/>
<evidence type="ECO:0000313" key="4">
    <source>
        <dbReference type="Proteomes" id="UP000070383"/>
    </source>
</evidence>
<dbReference type="InterPro" id="IPR027417">
    <property type="entry name" value="P-loop_NTPase"/>
</dbReference>
<name>A0A133KAM6_9FIRM</name>
<sequence length="831" mass="96129">MNQIQKKQQKKLNQEKRNLKKQKEDLKSISISQKKMKKANISKEKGKPKKKLSFFGGKKKKSVQETIPYLRMLRNGICQVEKNKFNKMIRFLDINYQLSTEEDKESIFNEFSSFLNYFDPSVDIELSYINRIGKNEEVEKNINVPDRNDSYNEIRKEYREMLKNQSQKGNNGLTKYMYITFSLQAQDLKEATTRLERMEMDILNNFKQMGVKAYVLSGYERLKVIHDILNPNKNFVFSFEDLKYSGLSTKDYIVPASFNFSSHNQFKIGEYFGEVNFLQILAPELSDRLLSEFLGVEENMMVTFHINSIDQTEAIKMIKRKITDLDKMKIEENKKAIRSGYDIDILPSDLITYGNDAKKLLVELQNHNERMFVITILFTNMEKSRKKLSNIIFQLNSIAGRHNCVLKNLNYRQEQGLISSLPLGKNEIEIKRGLTTSSTAVFIPFTTEELCLEGESLYYGLNALSRNIIMTDRKLLKNPNGLILGTPGSGKSFSAKREITNAFLITQDDIIICDPEGEYGNLTKALGGEVIKISPTSKDYINPLDINVDYADEDNPLSLKSDFILSLFELVVGKEGLSAEETSVIDRCLPILYKDYFDNPIPENMPILEDLYNLLLKQEENVGKKLAVEMEIYVKGSLNVFNHRTNVDTGNRILCYDIKELGKQLRKIGMLIVQDQVWNRVTINRNKKETRYYCDEFHLLLREEQTASYSIEIWKRFRKWGGIPTGLTQNVKDLLASPEIENIFDNTDFILMLNQASGDREILANKLNISLYQLSYVTNSNEGEGLLFYGNTIVPFVDRFPKDTKLYKLMTTKPEELKEGIEIDRQREVKN</sequence>
<dbReference type="STRING" id="33036.HMPREF3200_01753"/>
<feature type="domain" description="Helicase HerA central" evidence="2">
    <location>
        <begin position="482"/>
        <end position="549"/>
    </location>
</feature>
<dbReference type="NCBIfam" id="NF045971">
    <property type="entry name" value="conju_CD1110"/>
    <property type="match status" value="1"/>
</dbReference>
<dbReference type="PATRIC" id="fig|33036.3.peg.1738"/>
<accession>A0A133KAM6</accession>
<keyword evidence="4" id="KW-1185">Reference proteome</keyword>
<dbReference type="PANTHER" id="PTHR30121">
    <property type="entry name" value="UNCHARACTERIZED PROTEIN YJGR-RELATED"/>
    <property type="match status" value="1"/>
</dbReference>
<feature type="compositionally biased region" description="Basic and acidic residues" evidence="1">
    <location>
        <begin position="12"/>
        <end position="27"/>
    </location>
</feature>
<dbReference type="InterPro" id="IPR002789">
    <property type="entry name" value="HerA_central"/>
</dbReference>
<comment type="caution">
    <text evidence="3">The sequence shown here is derived from an EMBL/GenBank/DDBJ whole genome shotgun (WGS) entry which is preliminary data.</text>
</comment>
<dbReference type="InterPro" id="IPR051162">
    <property type="entry name" value="T4SS_component"/>
</dbReference>
<protein>
    <recommendedName>
        <fullName evidence="2">Helicase HerA central domain-containing protein</fullName>
    </recommendedName>
</protein>
<evidence type="ECO:0000256" key="1">
    <source>
        <dbReference type="SAM" id="MobiDB-lite"/>
    </source>
</evidence>